<reference evidence="3" key="1">
    <citation type="journal article" date="2011" name="Nat. Biotechnol.">
        <title>The genomic sequence of the Chinese hamster ovary (CHO)-K1 cell line.</title>
        <authorList>
            <person name="Xu X."/>
            <person name="Nagarajan H."/>
            <person name="Lewis N.E."/>
            <person name="Pan S."/>
            <person name="Cai Z."/>
            <person name="Liu X."/>
            <person name="Chen W."/>
            <person name="Xie M."/>
            <person name="Wang W."/>
            <person name="Hammond S."/>
            <person name="Andersen M.R."/>
            <person name="Neff N."/>
            <person name="Passarelli B."/>
            <person name="Koh W."/>
            <person name="Fan H.C."/>
            <person name="Wang J."/>
            <person name="Gui Y."/>
            <person name="Lee K.H."/>
            <person name="Betenbaugh M.J."/>
            <person name="Quake S.R."/>
            <person name="Famili I."/>
            <person name="Palsson B.O."/>
            <person name="Wang J."/>
        </authorList>
    </citation>
    <scope>NUCLEOTIDE SEQUENCE [LARGE SCALE GENOMIC DNA]</scope>
    <source>
        <strain evidence="3">CHO K1 cell line</strain>
    </source>
</reference>
<feature type="signal peptide" evidence="1">
    <location>
        <begin position="1"/>
        <end position="17"/>
    </location>
</feature>
<dbReference type="STRING" id="10029.G3I428"/>
<feature type="chain" id="PRO_5003444863" evidence="1">
    <location>
        <begin position="18"/>
        <end position="102"/>
    </location>
</feature>
<evidence type="ECO:0000313" key="3">
    <source>
        <dbReference type="Proteomes" id="UP000001075"/>
    </source>
</evidence>
<dbReference type="Gene3D" id="1.10.472.10">
    <property type="entry name" value="Cyclin-like"/>
    <property type="match status" value="1"/>
</dbReference>
<name>G3I428_CRIGR</name>
<protein>
    <submittedName>
        <fullName evidence="2">Cyclin-L2</fullName>
    </submittedName>
</protein>
<dbReference type="EMBL" id="JH001219">
    <property type="protein sequence ID" value="EGW07789.1"/>
    <property type="molecule type" value="Genomic_DNA"/>
</dbReference>
<organism evidence="2 3">
    <name type="scientific">Cricetulus griseus</name>
    <name type="common">Chinese hamster</name>
    <name type="synonym">Cricetulus barabensis griseus</name>
    <dbReference type="NCBI Taxonomy" id="10029"/>
    <lineage>
        <taxon>Eukaryota</taxon>
        <taxon>Metazoa</taxon>
        <taxon>Chordata</taxon>
        <taxon>Craniata</taxon>
        <taxon>Vertebrata</taxon>
        <taxon>Euteleostomi</taxon>
        <taxon>Mammalia</taxon>
        <taxon>Eutheria</taxon>
        <taxon>Euarchontoglires</taxon>
        <taxon>Glires</taxon>
        <taxon>Rodentia</taxon>
        <taxon>Myomorpha</taxon>
        <taxon>Muroidea</taxon>
        <taxon>Cricetidae</taxon>
        <taxon>Cricetinae</taxon>
        <taxon>Cricetulus</taxon>
    </lineage>
</organism>
<sequence>MAAAAAGASVLAAPALAAGSSGSGGAAPGSQGVLIGDRLYSGVLITLENCLLPDDKLRFTPSMSSGLDIDTETGLRVVGCELIQAAGILLRLPQVRARPRAL</sequence>
<proteinExistence type="predicted"/>
<dbReference type="AlphaFoldDB" id="G3I428"/>
<dbReference type="InterPro" id="IPR036915">
    <property type="entry name" value="Cyclin-like_sf"/>
</dbReference>
<gene>
    <name evidence="2" type="ORF">I79_018207</name>
</gene>
<dbReference type="InParanoid" id="G3I428"/>
<keyword evidence="1" id="KW-0732">Signal</keyword>
<evidence type="ECO:0000256" key="1">
    <source>
        <dbReference type="SAM" id="SignalP"/>
    </source>
</evidence>
<dbReference type="Proteomes" id="UP000001075">
    <property type="component" value="Unassembled WGS sequence"/>
</dbReference>
<dbReference type="SUPFAM" id="SSF47954">
    <property type="entry name" value="Cyclin-like"/>
    <property type="match status" value="1"/>
</dbReference>
<evidence type="ECO:0000313" key="2">
    <source>
        <dbReference type="EMBL" id="EGW07789.1"/>
    </source>
</evidence>
<accession>G3I428</accession>